<feature type="region of interest" description="Disordered" evidence="1">
    <location>
        <begin position="118"/>
        <end position="185"/>
    </location>
</feature>
<evidence type="ECO:0000313" key="3">
    <source>
        <dbReference type="Proteomes" id="UP000265618"/>
    </source>
</evidence>
<gene>
    <name evidence="2" type="ORF">KIPB_002390</name>
</gene>
<reference evidence="2 3" key="1">
    <citation type="journal article" date="2018" name="PLoS ONE">
        <title>The draft genome of Kipferlia bialata reveals reductive genome evolution in fornicate parasites.</title>
        <authorList>
            <person name="Tanifuji G."/>
            <person name="Takabayashi S."/>
            <person name="Kume K."/>
            <person name="Takagi M."/>
            <person name="Nakayama T."/>
            <person name="Kamikawa R."/>
            <person name="Inagaki Y."/>
            <person name="Hashimoto T."/>
        </authorList>
    </citation>
    <scope>NUCLEOTIDE SEQUENCE [LARGE SCALE GENOMIC DNA]</scope>
    <source>
        <strain evidence="2">NY0173</strain>
    </source>
</reference>
<sequence length="244" mass="26478">MGGSAEEAKRSSVKRRSHQALNAHILSTLHGIVQGSRRHSMKGVCESLIPCITSYSQVLLTPMVVIPCTLSEVAFQTARDALSVHMPSSLRLVYVEHTMGAAKLEQTFIEAFEAEREIERERGEGSEGEGESEAQAPSEEESMEGESTETENSISESEEEEEEETAVESEGEKEGEGEGETVEEGQRGVVVVVVAPELFDSSALHNMVTFLINRRQSQSSTPAAIVALSRHPAPSIATRIEPPT</sequence>
<accession>A0A9K3GG27</accession>
<dbReference type="AlphaFoldDB" id="A0A9K3GG27"/>
<feature type="compositionally biased region" description="Acidic residues" evidence="1">
    <location>
        <begin position="156"/>
        <end position="169"/>
    </location>
</feature>
<dbReference type="Proteomes" id="UP000265618">
    <property type="component" value="Unassembled WGS sequence"/>
</dbReference>
<comment type="caution">
    <text evidence="2">The sequence shown here is derived from an EMBL/GenBank/DDBJ whole genome shotgun (WGS) entry which is preliminary data.</text>
</comment>
<protein>
    <submittedName>
        <fullName evidence="2">Uncharacterized protein</fullName>
    </submittedName>
</protein>
<name>A0A9K3GG27_9EUKA</name>
<proteinExistence type="predicted"/>
<keyword evidence="3" id="KW-1185">Reference proteome</keyword>
<feature type="compositionally biased region" description="Acidic residues" evidence="1">
    <location>
        <begin position="126"/>
        <end position="149"/>
    </location>
</feature>
<evidence type="ECO:0000313" key="2">
    <source>
        <dbReference type="EMBL" id="GIQ81432.1"/>
    </source>
</evidence>
<feature type="non-terminal residue" evidence="2">
    <location>
        <position position="1"/>
    </location>
</feature>
<evidence type="ECO:0000256" key="1">
    <source>
        <dbReference type="SAM" id="MobiDB-lite"/>
    </source>
</evidence>
<dbReference type="EMBL" id="BDIP01000392">
    <property type="protein sequence ID" value="GIQ81432.1"/>
    <property type="molecule type" value="Genomic_DNA"/>
</dbReference>
<organism evidence="2 3">
    <name type="scientific">Kipferlia bialata</name>
    <dbReference type="NCBI Taxonomy" id="797122"/>
    <lineage>
        <taxon>Eukaryota</taxon>
        <taxon>Metamonada</taxon>
        <taxon>Carpediemonas-like organisms</taxon>
        <taxon>Kipferlia</taxon>
    </lineage>
</organism>